<organism evidence="1 2">
    <name type="scientific">Staurois parvus</name>
    <dbReference type="NCBI Taxonomy" id="386267"/>
    <lineage>
        <taxon>Eukaryota</taxon>
        <taxon>Metazoa</taxon>
        <taxon>Chordata</taxon>
        <taxon>Craniata</taxon>
        <taxon>Vertebrata</taxon>
        <taxon>Euteleostomi</taxon>
        <taxon>Amphibia</taxon>
        <taxon>Batrachia</taxon>
        <taxon>Anura</taxon>
        <taxon>Neobatrachia</taxon>
        <taxon>Ranoidea</taxon>
        <taxon>Ranidae</taxon>
        <taxon>Staurois</taxon>
    </lineage>
</organism>
<dbReference type="Proteomes" id="UP001162483">
    <property type="component" value="Unassembled WGS sequence"/>
</dbReference>
<gene>
    <name evidence="1" type="ORF">SPARVUS_LOCUS13463897</name>
</gene>
<evidence type="ECO:0000313" key="2">
    <source>
        <dbReference type="Proteomes" id="UP001162483"/>
    </source>
</evidence>
<name>A0ABN9G6K7_9NEOB</name>
<protein>
    <submittedName>
        <fullName evidence="1">Uncharacterized protein</fullName>
    </submittedName>
</protein>
<accession>A0ABN9G6K7</accession>
<proteinExistence type="predicted"/>
<evidence type="ECO:0000313" key="1">
    <source>
        <dbReference type="EMBL" id="CAI9604457.1"/>
    </source>
</evidence>
<keyword evidence="2" id="KW-1185">Reference proteome</keyword>
<sequence length="91" mass="10341">MTREPPSSASTFTADVDRKIQEGQKNVRLLRTEIQRFGESLQQMDRACCHTTGAEKLRQALGTCDDILCKQEKTLAELQNNMALVKMDLRK</sequence>
<dbReference type="EMBL" id="CATNWA010017972">
    <property type="protein sequence ID" value="CAI9604457.1"/>
    <property type="molecule type" value="Genomic_DNA"/>
</dbReference>
<reference evidence="1" key="1">
    <citation type="submission" date="2023-05" db="EMBL/GenBank/DDBJ databases">
        <authorList>
            <person name="Stuckert A."/>
        </authorList>
    </citation>
    <scope>NUCLEOTIDE SEQUENCE</scope>
</reference>
<comment type="caution">
    <text evidence="1">The sequence shown here is derived from an EMBL/GenBank/DDBJ whole genome shotgun (WGS) entry which is preliminary data.</text>
</comment>
<feature type="non-terminal residue" evidence="1">
    <location>
        <position position="91"/>
    </location>
</feature>